<dbReference type="InterPro" id="IPR036412">
    <property type="entry name" value="HAD-like_sf"/>
</dbReference>
<reference evidence="2" key="1">
    <citation type="journal article" date="2019" name="Int. J. Syst. Evol. Microbiol.">
        <title>The Global Catalogue of Microorganisms (GCM) 10K type strain sequencing project: providing services to taxonomists for standard genome sequencing and annotation.</title>
        <authorList>
            <consortium name="The Broad Institute Genomics Platform"/>
            <consortium name="The Broad Institute Genome Sequencing Center for Infectious Disease"/>
            <person name="Wu L."/>
            <person name="Ma J."/>
        </authorList>
    </citation>
    <scope>NUCLEOTIDE SEQUENCE [LARGE SCALE GENOMIC DNA]</scope>
    <source>
        <strain evidence="2">JCM 13249</strain>
    </source>
</reference>
<dbReference type="Proteomes" id="UP001500655">
    <property type="component" value="Unassembled WGS sequence"/>
</dbReference>
<dbReference type="InterPro" id="IPR023198">
    <property type="entry name" value="PGP-like_dom2"/>
</dbReference>
<keyword evidence="1" id="KW-0378">Hydrolase</keyword>
<gene>
    <name evidence="1" type="ORF">GCM10009681_36480</name>
</gene>
<dbReference type="PANTHER" id="PTHR43434">
    <property type="entry name" value="PHOSPHOGLYCOLATE PHOSPHATASE"/>
    <property type="match status" value="1"/>
</dbReference>
<dbReference type="InterPro" id="IPR023214">
    <property type="entry name" value="HAD_sf"/>
</dbReference>
<dbReference type="Gene3D" id="1.10.150.240">
    <property type="entry name" value="Putative phosphatase, domain 2"/>
    <property type="match status" value="1"/>
</dbReference>
<dbReference type="EMBL" id="BAAALS010000017">
    <property type="protein sequence ID" value="GAA1762051.1"/>
    <property type="molecule type" value="Genomic_DNA"/>
</dbReference>
<proteinExistence type="predicted"/>
<organism evidence="1 2">
    <name type="scientific">Luedemannella helvata</name>
    <dbReference type="NCBI Taxonomy" id="349315"/>
    <lineage>
        <taxon>Bacteria</taxon>
        <taxon>Bacillati</taxon>
        <taxon>Actinomycetota</taxon>
        <taxon>Actinomycetes</taxon>
        <taxon>Micromonosporales</taxon>
        <taxon>Micromonosporaceae</taxon>
        <taxon>Luedemannella</taxon>
    </lineage>
</organism>
<protein>
    <submittedName>
        <fullName evidence="1">HAD-IA family hydrolase</fullName>
    </submittedName>
</protein>
<dbReference type="RefSeq" id="WP_344083131.1">
    <property type="nucleotide sequence ID" value="NZ_BAAALS010000017.1"/>
</dbReference>
<keyword evidence="2" id="KW-1185">Reference proteome</keyword>
<dbReference type="InterPro" id="IPR050155">
    <property type="entry name" value="HAD-like_hydrolase_sf"/>
</dbReference>
<dbReference type="Gene3D" id="3.40.50.1000">
    <property type="entry name" value="HAD superfamily/HAD-like"/>
    <property type="match status" value="1"/>
</dbReference>
<dbReference type="Pfam" id="PF13242">
    <property type="entry name" value="Hydrolase_like"/>
    <property type="match status" value="1"/>
</dbReference>
<comment type="caution">
    <text evidence="1">The sequence shown here is derived from an EMBL/GenBank/DDBJ whole genome shotgun (WGS) entry which is preliminary data.</text>
</comment>
<evidence type="ECO:0000313" key="2">
    <source>
        <dbReference type="Proteomes" id="UP001500655"/>
    </source>
</evidence>
<evidence type="ECO:0000313" key="1">
    <source>
        <dbReference type="EMBL" id="GAA1762051.1"/>
    </source>
</evidence>
<sequence length="210" mass="22136">MGKHLVWDWNGTLLDDLSLVVEATNASLASAGGRAVTADEHRRDFRRPIVDYYSFVLGRPVDEVEFELLDGVFHNAYNARLAACLLAADAQNALDAWTGTQSLLSMWFHTDLVPTVERYGLTGRFARVDGLRATVGGGPKAPHLAAHLAALGLTGADCVLIGDSVDDALAAEAVGAKIVLYAGGFTDLDRLRAVGAPVAHSLAEAVALAG</sequence>
<dbReference type="SUPFAM" id="SSF56784">
    <property type="entry name" value="HAD-like"/>
    <property type="match status" value="1"/>
</dbReference>
<dbReference type="PANTHER" id="PTHR43434:SF1">
    <property type="entry name" value="PHOSPHOGLYCOLATE PHOSPHATASE"/>
    <property type="match status" value="1"/>
</dbReference>
<name>A0ABP4WWE7_9ACTN</name>
<dbReference type="GO" id="GO:0016787">
    <property type="term" value="F:hydrolase activity"/>
    <property type="evidence" value="ECO:0007669"/>
    <property type="project" value="UniProtKB-KW"/>
</dbReference>
<accession>A0ABP4WWE7</accession>